<dbReference type="RefSeq" id="WP_190969321.1">
    <property type="nucleotide sequence ID" value="NZ_JACJTB010000029.1"/>
</dbReference>
<dbReference type="Proteomes" id="UP000603457">
    <property type="component" value="Unassembled WGS sequence"/>
</dbReference>
<dbReference type="Pfam" id="PF00534">
    <property type="entry name" value="Glycos_transf_1"/>
    <property type="match status" value="1"/>
</dbReference>
<evidence type="ECO:0000313" key="3">
    <source>
        <dbReference type="EMBL" id="MBD2596600.1"/>
    </source>
</evidence>
<dbReference type="SUPFAM" id="SSF53756">
    <property type="entry name" value="UDP-Glycosyltransferase/glycogen phosphorylase"/>
    <property type="match status" value="1"/>
</dbReference>
<name>A0ABR8G059_9NOSO</name>
<organism evidence="3 4">
    <name type="scientific">Nostoc spongiaeforme FACHB-130</name>
    <dbReference type="NCBI Taxonomy" id="1357510"/>
    <lineage>
        <taxon>Bacteria</taxon>
        <taxon>Bacillati</taxon>
        <taxon>Cyanobacteriota</taxon>
        <taxon>Cyanophyceae</taxon>
        <taxon>Nostocales</taxon>
        <taxon>Nostocaceae</taxon>
        <taxon>Nostoc</taxon>
    </lineage>
</organism>
<dbReference type="Gene3D" id="3.40.50.2000">
    <property type="entry name" value="Glycogen Phosphorylase B"/>
    <property type="match status" value="1"/>
</dbReference>
<evidence type="ECO:0000259" key="2">
    <source>
        <dbReference type="Pfam" id="PF00534"/>
    </source>
</evidence>
<comment type="caution">
    <text evidence="3">The sequence shown here is derived from an EMBL/GenBank/DDBJ whole genome shotgun (WGS) entry which is preliminary data.</text>
</comment>
<protein>
    <submittedName>
        <fullName evidence="3">Glycosyltransferase family 4 protein</fullName>
    </submittedName>
</protein>
<sequence>MWDSTDQLVRQSSLEPLNVLIDGYNLQMPGGTGIKTYTISLIQALQYLGLKSLVLTGLPDSNDPVLSEVLLADERARQEMDLRQYLTLGGYGQAALKLLKYLVKLWCQQPHSLSLSDRVAFKNSPMSGLLQADHILNLEGCYETSRLLYSLFRQQTTIRCRQPIDLWHRTYPILPLKVPLRRPHANVVTICDVIPLKLPYLTRDRKKDYYYTLKTVLQERPMVTTISEHSRQDILEFFDIDPDRICVTYLPIAPTPLTDESHLCKEKYVANPLENQQLLYFLQRYRLKPQDYLLFVGTIEPRKNLSLLLKAYLALDSELPLVIVGKRGWRAEQDLDSLESMFGRYWYQRVKLLDFSTTHELTYLYQGAFCLIFPSLYEGFGLPPLEAMSWGCPVISSDRSSLPEVCGDAALYFNPYDAAELQTKLTQLLNDSYLRHQLIQRGIARAKQFNLDNFSQKLWHAYTQVL</sequence>
<gene>
    <name evidence="3" type="ORF">H6G74_20015</name>
</gene>
<reference evidence="3 4" key="1">
    <citation type="journal article" date="2020" name="ISME J.">
        <title>Comparative genomics reveals insights into cyanobacterial evolution and habitat adaptation.</title>
        <authorList>
            <person name="Chen M.Y."/>
            <person name="Teng W.K."/>
            <person name="Zhao L."/>
            <person name="Hu C.X."/>
            <person name="Zhou Y.K."/>
            <person name="Han B.P."/>
            <person name="Song L.R."/>
            <person name="Shu W.S."/>
        </authorList>
    </citation>
    <scope>NUCLEOTIDE SEQUENCE [LARGE SCALE GENOMIC DNA]</scope>
    <source>
        <strain evidence="3 4">FACHB-130</strain>
    </source>
</reference>
<evidence type="ECO:0000256" key="1">
    <source>
        <dbReference type="ARBA" id="ARBA00022679"/>
    </source>
</evidence>
<dbReference type="PANTHER" id="PTHR46401">
    <property type="entry name" value="GLYCOSYLTRANSFERASE WBBK-RELATED"/>
    <property type="match status" value="1"/>
</dbReference>
<dbReference type="InterPro" id="IPR001296">
    <property type="entry name" value="Glyco_trans_1"/>
</dbReference>
<proteinExistence type="predicted"/>
<evidence type="ECO:0000313" key="4">
    <source>
        <dbReference type="Proteomes" id="UP000603457"/>
    </source>
</evidence>
<keyword evidence="4" id="KW-1185">Reference proteome</keyword>
<dbReference type="PANTHER" id="PTHR46401:SF2">
    <property type="entry name" value="GLYCOSYLTRANSFERASE WBBK-RELATED"/>
    <property type="match status" value="1"/>
</dbReference>
<dbReference type="CDD" id="cd03809">
    <property type="entry name" value="GT4_MtfB-like"/>
    <property type="match status" value="1"/>
</dbReference>
<feature type="domain" description="Glycosyl transferase family 1" evidence="2">
    <location>
        <begin position="289"/>
        <end position="443"/>
    </location>
</feature>
<accession>A0ABR8G059</accession>
<dbReference type="EMBL" id="JACJTB010000029">
    <property type="protein sequence ID" value="MBD2596600.1"/>
    <property type="molecule type" value="Genomic_DNA"/>
</dbReference>
<keyword evidence="1" id="KW-0808">Transferase</keyword>